<dbReference type="Proteomes" id="UP001241656">
    <property type="component" value="Chromosome"/>
</dbReference>
<proteinExistence type="predicted"/>
<reference evidence="1 2" key="1">
    <citation type="submission" date="2023-05" db="EMBL/GenBank/DDBJ databases">
        <title>Genomic insight into Chryseobacterium sp. wdc7 isolated forest soil (Gotjawal).</title>
        <authorList>
            <person name="Park S.-J."/>
        </authorList>
    </citation>
    <scope>NUCLEOTIDE SEQUENCE [LARGE SCALE GENOMIC DNA]</scope>
    <source>
        <strain evidence="2">wdc7</strain>
    </source>
</reference>
<protein>
    <submittedName>
        <fullName evidence="1">Type II toxin-antitoxin system RelE/ParE family toxin</fullName>
    </submittedName>
</protein>
<keyword evidence="2" id="KW-1185">Reference proteome</keyword>
<gene>
    <name evidence="1" type="ORF">QGN23_04965</name>
</gene>
<dbReference type="RefSeq" id="WP_282905902.1">
    <property type="nucleotide sequence ID" value="NZ_CP124855.1"/>
</dbReference>
<dbReference type="EMBL" id="CP124855">
    <property type="protein sequence ID" value="WHF52631.1"/>
    <property type="molecule type" value="Genomic_DNA"/>
</dbReference>
<accession>A0ABY8RF77</accession>
<organism evidence="1 2">
    <name type="scientific">Chryseobacterium gotjawalense</name>
    <dbReference type="NCBI Taxonomy" id="3042315"/>
    <lineage>
        <taxon>Bacteria</taxon>
        <taxon>Pseudomonadati</taxon>
        <taxon>Bacteroidota</taxon>
        <taxon>Flavobacteriia</taxon>
        <taxon>Flavobacteriales</taxon>
        <taxon>Weeksellaceae</taxon>
        <taxon>Chryseobacterium group</taxon>
        <taxon>Chryseobacterium</taxon>
    </lineage>
</organism>
<evidence type="ECO:0000313" key="1">
    <source>
        <dbReference type="EMBL" id="WHF52631.1"/>
    </source>
</evidence>
<sequence length="49" mass="5802">MEYDLIIKPEAGNDIKKALEWYKEEGEKLPKKLLDKINESLEKIQENPE</sequence>
<name>A0ABY8RF77_9FLAO</name>
<evidence type="ECO:0000313" key="2">
    <source>
        <dbReference type="Proteomes" id="UP001241656"/>
    </source>
</evidence>
<dbReference type="InterPro" id="IPR035093">
    <property type="entry name" value="RelE/ParE_toxin_dom_sf"/>
</dbReference>
<dbReference type="Gene3D" id="3.30.2310.20">
    <property type="entry name" value="RelE-like"/>
    <property type="match status" value="1"/>
</dbReference>